<dbReference type="PROSITE" id="PS51755">
    <property type="entry name" value="OMPR_PHOB"/>
    <property type="match status" value="1"/>
</dbReference>
<dbReference type="SUPFAM" id="SSF52172">
    <property type="entry name" value="CheY-like"/>
    <property type="match status" value="1"/>
</dbReference>
<dbReference type="AlphaFoldDB" id="A0AA48KNA9"/>
<feature type="domain" description="Response regulatory" evidence="8">
    <location>
        <begin position="5"/>
        <end position="121"/>
    </location>
</feature>
<dbReference type="InterPro" id="IPR036388">
    <property type="entry name" value="WH-like_DNA-bd_sf"/>
</dbReference>
<evidence type="ECO:0000256" key="5">
    <source>
        <dbReference type="ARBA" id="ARBA00023163"/>
    </source>
</evidence>
<organism evidence="10 11">
    <name type="scientific">Planctobacterium marinum</name>
    <dbReference type="NCBI Taxonomy" id="1631968"/>
    <lineage>
        <taxon>Bacteria</taxon>
        <taxon>Pseudomonadati</taxon>
        <taxon>Pseudomonadota</taxon>
        <taxon>Gammaproteobacteria</taxon>
        <taxon>Alteromonadales</taxon>
        <taxon>Alteromonadaceae</taxon>
        <taxon>Planctobacterium</taxon>
    </lineage>
</organism>
<reference evidence="10" key="1">
    <citation type="submission" date="2023-01" db="EMBL/GenBank/DDBJ databases">
        <title>Complete genome sequence of Planctobacterium marinum strain Dej080120_11.</title>
        <authorList>
            <person name="Ueki S."/>
            <person name="Maruyama F."/>
        </authorList>
    </citation>
    <scope>NUCLEOTIDE SEQUENCE</scope>
    <source>
        <strain evidence="10">Dej080120_11</strain>
    </source>
</reference>
<dbReference type="EMBL" id="AP027272">
    <property type="protein sequence ID" value="BDX05311.1"/>
    <property type="molecule type" value="Genomic_DNA"/>
</dbReference>
<evidence type="ECO:0000256" key="1">
    <source>
        <dbReference type="ARBA" id="ARBA00022553"/>
    </source>
</evidence>
<evidence type="ECO:0000259" key="9">
    <source>
        <dbReference type="PROSITE" id="PS51755"/>
    </source>
</evidence>
<gene>
    <name evidence="10" type="ORF">MACH26_08320</name>
</gene>
<evidence type="ECO:0000256" key="7">
    <source>
        <dbReference type="PROSITE-ProRule" id="PRU01091"/>
    </source>
</evidence>
<proteinExistence type="predicted"/>
<dbReference type="Proteomes" id="UP001333710">
    <property type="component" value="Chromosome"/>
</dbReference>
<dbReference type="Pfam" id="PF00072">
    <property type="entry name" value="Response_reg"/>
    <property type="match status" value="1"/>
</dbReference>
<feature type="DNA-binding region" description="OmpR/PhoB-type" evidence="7">
    <location>
        <begin position="138"/>
        <end position="234"/>
    </location>
</feature>
<dbReference type="InterPro" id="IPR011006">
    <property type="entry name" value="CheY-like_superfamily"/>
</dbReference>
<name>A0AA48KNA9_9ALTE</name>
<keyword evidence="2" id="KW-0902">Two-component regulatory system</keyword>
<dbReference type="PANTHER" id="PTHR48111:SF21">
    <property type="entry name" value="DNA-BINDING DUAL MASTER TRANSCRIPTIONAL REGULATOR RPAA"/>
    <property type="match status" value="1"/>
</dbReference>
<dbReference type="SMART" id="SM00862">
    <property type="entry name" value="Trans_reg_C"/>
    <property type="match status" value="1"/>
</dbReference>
<feature type="domain" description="OmpR/PhoB-type" evidence="9">
    <location>
        <begin position="138"/>
        <end position="234"/>
    </location>
</feature>
<dbReference type="PROSITE" id="PS50110">
    <property type="entry name" value="RESPONSE_REGULATORY"/>
    <property type="match status" value="1"/>
</dbReference>
<dbReference type="InterPro" id="IPR001789">
    <property type="entry name" value="Sig_transdc_resp-reg_receiver"/>
</dbReference>
<dbReference type="Pfam" id="PF00486">
    <property type="entry name" value="Trans_reg_C"/>
    <property type="match status" value="1"/>
</dbReference>
<evidence type="ECO:0000313" key="11">
    <source>
        <dbReference type="Proteomes" id="UP001333710"/>
    </source>
</evidence>
<keyword evidence="4 7" id="KW-0238">DNA-binding</keyword>
<sequence length="237" mass="26634">MYLKTIGYVEDNDAIRENYAECFMEAGFQVIAFGEAESALEAFKKSMPDLLLLDIGLGHQRDAGLQLCLEIRKFNDTVPIIFLTSHDKDYEKISGLRLGADDYITKDADIDYVIVRIETLMRRIQALQNASGSEVPAASEGNTTELSLDHNTYQAWWQGELLDLSLTQFWILDELQKGAGQLCSHAALMKAANIVVEPNTIVAHVKSIRSSFKKVDADFDNIRTVRGVGYQWLEKSH</sequence>
<keyword evidence="11" id="KW-1185">Reference proteome</keyword>
<evidence type="ECO:0000313" key="10">
    <source>
        <dbReference type="EMBL" id="BDX05311.1"/>
    </source>
</evidence>
<dbReference type="InterPro" id="IPR001867">
    <property type="entry name" value="OmpR/PhoB-type_DNA-bd"/>
</dbReference>
<accession>A0AA48KNA9</accession>
<dbReference type="SUPFAM" id="SSF46894">
    <property type="entry name" value="C-terminal effector domain of the bipartite response regulators"/>
    <property type="match status" value="1"/>
</dbReference>
<dbReference type="KEGG" id="pmaw:MACH26_08320"/>
<dbReference type="GO" id="GO:0000156">
    <property type="term" value="F:phosphorelay response regulator activity"/>
    <property type="evidence" value="ECO:0007669"/>
    <property type="project" value="TreeGrafter"/>
</dbReference>
<dbReference type="Gene3D" id="1.10.10.10">
    <property type="entry name" value="Winged helix-like DNA-binding domain superfamily/Winged helix DNA-binding domain"/>
    <property type="match status" value="1"/>
</dbReference>
<dbReference type="CDD" id="cd00383">
    <property type="entry name" value="trans_reg_C"/>
    <property type="match status" value="1"/>
</dbReference>
<dbReference type="GO" id="GO:0032993">
    <property type="term" value="C:protein-DNA complex"/>
    <property type="evidence" value="ECO:0007669"/>
    <property type="project" value="TreeGrafter"/>
</dbReference>
<feature type="modified residue" description="4-aspartylphosphate" evidence="6">
    <location>
        <position position="54"/>
    </location>
</feature>
<dbReference type="GO" id="GO:0000976">
    <property type="term" value="F:transcription cis-regulatory region binding"/>
    <property type="evidence" value="ECO:0007669"/>
    <property type="project" value="TreeGrafter"/>
</dbReference>
<evidence type="ECO:0000256" key="4">
    <source>
        <dbReference type="ARBA" id="ARBA00023125"/>
    </source>
</evidence>
<keyword evidence="5" id="KW-0804">Transcription</keyword>
<evidence type="ECO:0000256" key="6">
    <source>
        <dbReference type="PROSITE-ProRule" id="PRU00169"/>
    </source>
</evidence>
<evidence type="ECO:0000259" key="8">
    <source>
        <dbReference type="PROSITE" id="PS50110"/>
    </source>
</evidence>
<evidence type="ECO:0000256" key="3">
    <source>
        <dbReference type="ARBA" id="ARBA00023015"/>
    </source>
</evidence>
<evidence type="ECO:0000256" key="2">
    <source>
        <dbReference type="ARBA" id="ARBA00023012"/>
    </source>
</evidence>
<dbReference type="PANTHER" id="PTHR48111">
    <property type="entry name" value="REGULATOR OF RPOS"/>
    <property type="match status" value="1"/>
</dbReference>
<dbReference type="GO" id="GO:0005829">
    <property type="term" value="C:cytosol"/>
    <property type="evidence" value="ECO:0007669"/>
    <property type="project" value="TreeGrafter"/>
</dbReference>
<dbReference type="Gene3D" id="3.40.50.2300">
    <property type="match status" value="1"/>
</dbReference>
<protein>
    <submittedName>
        <fullName evidence="10">DNA-binding response regulator</fullName>
    </submittedName>
</protein>
<dbReference type="InterPro" id="IPR039420">
    <property type="entry name" value="WalR-like"/>
</dbReference>
<keyword evidence="3" id="KW-0805">Transcription regulation</keyword>
<dbReference type="GO" id="GO:0006355">
    <property type="term" value="P:regulation of DNA-templated transcription"/>
    <property type="evidence" value="ECO:0007669"/>
    <property type="project" value="InterPro"/>
</dbReference>
<dbReference type="SMART" id="SM00448">
    <property type="entry name" value="REC"/>
    <property type="match status" value="1"/>
</dbReference>
<keyword evidence="1 6" id="KW-0597">Phosphoprotein</keyword>
<dbReference type="InterPro" id="IPR016032">
    <property type="entry name" value="Sig_transdc_resp-reg_C-effctor"/>
</dbReference>